<dbReference type="InterPro" id="IPR022409">
    <property type="entry name" value="PKD/Chitinase_dom"/>
</dbReference>
<dbReference type="Gene3D" id="3.40.720.10">
    <property type="entry name" value="Alkaline Phosphatase, subunit A"/>
    <property type="match status" value="1"/>
</dbReference>
<reference evidence="5 6" key="1">
    <citation type="submission" date="2020-07" db="EMBL/GenBank/DDBJ databases">
        <title>Sequencing the genomes of 1000 actinobacteria strains.</title>
        <authorList>
            <person name="Klenk H.-P."/>
        </authorList>
    </citation>
    <scope>NUCLEOTIDE SEQUENCE [LARGE SCALE GENOMIC DNA]</scope>
    <source>
        <strain evidence="5 6">DSM 100723</strain>
    </source>
</reference>
<evidence type="ECO:0000256" key="1">
    <source>
        <dbReference type="ARBA" id="ARBA00022801"/>
    </source>
</evidence>
<dbReference type="SMART" id="SM00089">
    <property type="entry name" value="PKD"/>
    <property type="match status" value="1"/>
</dbReference>
<dbReference type="SUPFAM" id="SSF53649">
    <property type="entry name" value="Alkaline phosphatase-like"/>
    <property type="match status" value="1"/>
</dbReference>
<evidence type="ECO:0000313" key="6">
    <source>
        <dbReference type="Proteomes" id="UP000523079"/>
    </source>
</evidence>
<dbReference type="Pfam" id="PF04185">
    <property type="entry name" value="Phosphoesterase"/>
    <property type="match status" value="1"/>
</dbReference>
<evidence type="ECO:0000313" key="5">
    <source>
        <dbReference type="EMBL" id="MBA8792599.1"/>
    </source>
</evidence>
<dbReference type="SUPFAM" id="SSF49299">
    <property type="entry name" value="PKD domain"/>
    <property type="match status" value="1"/>
</dbReference>
<dbReference type="InterPro" id="IPR017850">
    <property type="entry name" value="Alkaline_phosphatase_core_sf"/>
</dbReference>
<dbReference type="InterPro" id="IPR007312">
    <property type="entry name" value="Phosphoesterase"/>
</dbReference>
<accession>A0A7W3P473</accession>
<gene>
    <name evidence="5" type="ORF">FHX74_000193</name>
</gene>
<evidence type="ECO:0000256" key="3">
    <source>
        <dbReference type="SAM" id="MobiDB-lite"/>
    </source>
</evidence>
<dbReference type="PANTHER" id="PTHR31956">
    <property type="entry name" value="NON-SPECIFIC PHOSPHOLIPASE C4-RELATED"/>
    <property type="match status" value="1"/>
</dbReference>
<dbReference type="Pfam" id="PF18911">
    <property type="entry name" value="PKD_4"/>
    <property type="match status" value="1"/>
</dbReference>
<comment type="caution">
    <text evidence="5">The sequence shown here is derived from an EMBL/GenBank/DDBJ whole genome shotgun (WGS) entry which is preliminary data.</text>
</comment>
<feature type="compositionally biased region" description="Pro residues" evidence="3">
    <location>
        <begin position="526"/>
        <end position="535"/>
    </location>
</feature>
<dbReference type="InterPro" id="IPR000601">
    <property type="entry name" value="PKD_dom"/>
</dbReference>
<dbReference type="Proteomes" id="UP000523079">
    <property type="component" value="Unassembled WGS sequence"/>
</dbReference>
<dbReference type="EMBL" id="JACGWT010000001">
    <property type="protein sequence ID" value="MBA8792599.1"/>
    <property type="molecule type" value="Genomic_DNA"/>
</dbReference>
<dbReference type="InterPro" id="IPR035986">
    <property type="entry name" value="PKD_dom_sf"/>
</dbReference>
<dbReference type="PANTHER" id="PTHR31956:SF1">
    <property type="entry name" value="NON-SPECIFIC PHOSPHOLIPASE C1"/>
    <property type="match status" value="1"/>
</dbReference>
<dbReference type="Gene3D" id="2.60.40.10">
    <property type="entry name" value="Immunoglobulins"/>
    <property type="match status" value="1"/>
</dbReference>
<sequence>MRPTGTTTPLTSRVGARRTRALLVALLLALAGTAVVGAAGPVAPARAATGTVPRPDHVVIVVEENESAAQILGNPDAPYINALARQGANFTQSYALTHPSQPNYLALFSGSTQGVTDDSCPHSFGTGNLGDQLLSAGLGFVGYSEDLPAAGSTVCASGKYARKHAPWTDWPSLPAATQQPMSAFPTDFSTLPAVSFVIPNLDHDMHDGTVAQADGWLHDHLDGYVQWARTHNSVLLFTFDEDDSHNGNRIPTFLVGQPVVPGSYDEYVDHYAVLRTLEDAYGLPPLGAAASATPITDVWTGQTTPPPASGTLATDAFARTVTGGLGAADVGGAWSTTGSTANYAVSPGSATLRMASGGSQVEARLGAVRSTDTDLLTTVGLDRATTGSGVYLSVLPRSVAPGVQYRARLLMQASGAVALGLWAAVPAETTIVAPRIVPGLTWSPGSTLSVRAEAVGTNPTTLRARVWATGTPEPTGWFASATDTTAALQAAGGVGLNSYLSSTATNAPVTARLTSLSATPSGSANPPTPPPPNQPPHAVFTTSCTALTCTVDASGSSDPDGTLTGYAWTFGDGTGATGRTATHTYPAAGSYPVGLTVTDDAGATDRATATATAVAPSPSVLAADTFARSVSAGFGSADVGGPWTTTGSAGAYAVGGGVGTVRLDRPGTQLAGALGQVSAVDQDVTLDLATDKAVAGNGLYVTLGARRTAATTEYRARVRLLASGAVVLNLSRLVAGNETALTGETVQSGVSGAPGTVVHLRLRVTGTAPATLRAHVWNGTNEPTGWLTATDGTAALQTAGALGFWTYLSSQATDVPVTLRLTGLRAVVPTA</sequence>
<feature type="region of interest" description="Disordered" evidence="3">
    <location>
        <begin position="516"/>
        <end position="538"/>
    </location>
</feature>
<name>A0A7W3P473_9ACTN</name>
<evidence type="ECO:0000259" key="4">
    <source>
        <dbReference type="PROSITE" id="PS50093"/>
    </source>
</evidence>
<dbReference type="CDD" id="cd00146">
    <property type="entry name" value="PKD"/>
    <property type="match status" value="1"/>
</dbReference>
<dbReference type="AlphaFoldDB" id="A0A7W3P473"/>
<protein>
    <submittedName>
        <fullName evidence="5">PKD repeat protein</fullName>
    </submittedName>
</protein>
<dbReference type="PROSITE" id="PS50093">
    <property type="entry name" value="PKD"/>
    <property type="match status" value="1"/>
</dbReference>
<dbReference type="GO" id="GO:0042578">
    <property type="term" value="F:phosphoric ester hydrolase activity"/>
    <property type="evidence" value="ECO:0007669"/>
    <property type="project" value="UniProtKB-ARBA"/>
</dbReference>
<organism evidence="5 6">
    <name type="scientific">Microlunatus kandeliicorticis</name>
    <dbReference type="NCBI Taxonomy" id="1759536"/>
    <lineage>
        <taxon>Bacteria</taxon>
        <taxon>Bacillati</taxon>
        <taxon>Actinomycetota</taxon>
        <taxon>Actinomycetes</taxon>
        <taxon>Propionibacteriales</taxon>
        <taxon>Propionibacteriaceae</taxon>
        <taxon>Microlunatus</taxon>
    </lineage>
</organism>
<feature type="domain" description="PKD" evidence="4">
    <location>
        <begin position="532"/>
        <end position="620"/>
    </location>
</feature>
<proteinExistence type="predicted"/>
<keyword evidence="2" id="KW-0843">Virulence</keyword>
<evidence type="ECO:0000256" key="2">
    <source>
        <dbReference type="ARBA" id="ARBA00023026"/>
    </source>
</evidence>
<keyword evidence="6" id="KW-1185">Reference proteome</keyword>
<dbReference type="InterPro" id="IPR013783">
    <property type="entry name" value="Ig-like_fold"/>
</dbReference>
<keyword evidence="1" id="KW-0378">Hydrolase</keyword>
<dbReference type="GO" id="GO:0005975">
    <property type="term" value="P:carbohydrate metabolic process"/>
    <property type="evidence" value="ECO:0007669"/>
    <property type="project" value="UniProtKB-ARBA"/>
</dbReference>